<dbReference type="OrthoDB" id="9329195at2759"/>
<dbReference type="PANTHER" id="PTHR23412:SF6">
    <property type="entry name" value="MESOTHELIN"/>
    <property type="match status" value="1"/>
</dbReference>
<dbReference type="GO" id="GO:0007160">
    <property type="term" value="P:cell-matrix adhesion"/>
    <property type="evidence" value="ECO:0007669"/>
    <property type="project" value="TreeGrafter"/>
</dbReference>
<reference evidence="7" key="2">
    <citation type="submission" date="2025-08" db="UniProtKB">
        <authorList>
            <consortium name="Ensembl"/>
        </authorList>
    </citation>
    <scope>IDENTIFICATION</scope>
</reference>
<evidence type="ECO:0000256" key="5">
    <source>
        <dbReference type="ARBA" id="ARBA00023136"/>
    </source>
</evidence>
<evidence type="ECO:0000256" key="3">
    <source>
        <dbReference type="ARBA" id="ARBA00022729"/>
    </source>
</evidence>
<organism evidence="7 8">
    <name type="scientific">Erpetoichthys calabaricus</name>
    <name type="common">Rope fish</name>
    <name type="synonym">Calamoichthys calabaricus</name>
    <dbReference type="NCBI Taxonomy" id="27687"/>
    <lineage>
        <taxon>Eukaryota</taxon>
        <taxon>Metazoa</taxon>
        <taxon>Chordata</taxon>
        <taxon>Craniata</taxon>
        <taxon>Vertebrata</taxon>
        <taxon>Euteleostomi</taxon>
        <taxon>Actinopterygii</taxon>
        <taxon>Polypteriformes</taxon>
        <taxon>Polypteridae</taxon>
        <taxon>Erpetoichthys</taxon>
    </lineage>
</organism>
<keyword evidence="4" id="KW-0130">Cell adhesion</keyword>
<dbReference type="InterPro" id="IPR010335">
    <property type="entry name" value="Mesothelin"/>
</dbReference>
<evidence type="ECO:0000313" key="7">
    <source>
        <dbReference type="Ensembl" id="ENSECRP00000017959.1"/>
    </source>
</evidence>
<comment type="similarity">
    <text evidence="2">Belongs to the mesothelin family.</text>
</comment>
<name>A0A8C4SJH3_ERPCA</name>
<evidence type="ECO:0000256" key="6">
    <source>
        <dbReference type="ARBA" id="ARBA00023180"/>
    </source>
</evidence>
<proteinExistence type="inferred from homology"/>
<dbReference type="GO" id="GO:0009986">
    <property type="term" value="C:cell surface"/>
    <property type="evidence" value="ECO:0007669"/>
    <property type="project" value="TreeGrafter"/>
</dbReference>
<accession>A0A8C4SJH3</accession>
<evidence type="ECO:0000313" key="8">
    <source>
        <dbReference type="Proteomes" id="UP000694620"/>
    </source>
</evidence>
<evidence type="ECO:0000256" key="4">
    <source>
        <dbReference type="ARBA" id="ARBA00022889"/>
    </source>
</evidence>
<dbReference type="AlphaFoldDB" id="A0A8C4SJH3"/>
<reference evidence="7" key="3">
    <citation type="submission" date="2025-09" db="UniProtKB">
        <authorList>
            <consortium name="Ensembl"/>
        </authorList>
    </citation>
    <scope>IDENTIFICATION</scope>
</reference>
<dbReference type="InterPro" id="IPR026664">
    <property type="entry name" value="Stereocilin-rel"/>
</dbReference>
<dbReference type="Ensembl" id="ENSECRT00000018316.1">
    <property type="protein sequence ID" value="ENSECRP00000017959.1"/>
    <property type="gene ID" value="ENSECRG00000011996.1"/>
</dbReference>
<keyword evidence="6" id="KW-0325">Glycoprotein</keyword>
<keyword evidence="8" id="KW-1185">Reference proteome</keyword>
<protein>
    <submittedName>
        <fullName evidence="7">Mesothelin-like protein</fullName>
    </submittedName>
</protein>
<keyword evidence="5" id="KW-0472">Membrane</keyword>
<dbReference type="Pfam" id="PF06060">
    <property type="entry name" value="Mesothelin"/>
    <property type="match status" value="1"/>
</dbReference>
<reference evidence="7" key="1">
    <citation type="submission" date="2021-06" db="EMBL/GenBank/DDBJ databases">
        <authorList>
            <consortium name="Wellcome Sanger Institute Data Sharing"/>
        </authorList>
    </citation>
    <scope>NUCLEOTIDE SEQUENCE [LARGE SCALE GENOMIC DNA]</scope>
</reference>
<evidence type="ECO:0000256" key="1">
    <source>
        <dbReference type="ARBA" id="ARBA00004370"/>
    </source>
</evidence>
<dbReference type="GeneTree" id="ENSGT00950000182957"/>
<gene>
    <name evidence="7" type="primary">LOC114661229</name>
</gene>
<dbReference type="GeneID" id="114661229"/>
<keyword evidence="3" id="KW-0732">Signal</keyword>
<comment type="subcellular location">
    <subcellularLocation>
        <location evidence="1">Membrane</location>
    </subcellularLocation>
</comment>
<dbReference type="GO" id="GO:0016020">
    <property type="term" value="C:membrane"/>
    <property type="evidence" value="ECO:0007669"/>
    <property type="project" value="UniProtKB-SubCell"/>
</dbReference>
<dbReference type="PANTHER" id="PTHR23412">
    <property type="entry name" value="STEREOCILIN RELATED"/>
    <property type="match status" value="1"/>
</dbReference>
<dbReference type="RefSeq" id="XP_028670274.1">
    <property type="nucleotide sequence ID" value="XM_028814441.2"/>
</dbReference>
<sequence>MKRHCLKQATTTTVLTFLLGSLMYQSYAKARIAPLNVEEQEKIACLLQDNREICSHFRVKRDTSSCENNNYITAAVINSSLFPITYTSSQFDACLSNQTVKENLQILVYKIYMINLQQMILDKLDEAYPYGVPEDQVLVLQPIATVASVKNINNWNITKLSTLEALLNTSYGSWTANQTAALIARYLGAGNPLDLNLLQAIGGPGICTFNINLLSNISEEILRDLGPINISTCSLDKKQLLYAKAKLAFMGERNNTKQYYSDLTNYLGGAPLEDIKGLINDNFTLDMPTLLTLDPNVLLQLSALDVKRILGDKIVTLPQYESNPIVQQWIDNQPQSALAFLNLNLTGGLVYNNPPWVFNFSIYIPVTGRGSVNLPEVLATILTALLMASWQTFM</sequence>
<evidence type="ECO:0000256" key="2">
    <source>
        <dbReference type="ARBA" id="ARBA00011016"/>
    </source>
</evidence>
<dbReference type="Proteomes" id="UP000694620">
    <property type="component" value="Chromosome 11"/>
</dbReference>